<keyword evidence="3" id="KW-1185">Reference proteome</keyword>
<dbReference type="Proteomes" id="UP000198263">
    <property type="component" value="Unassembled WGS sequence"/>
</dbReference>
<keyword evidence="1" id="KW-0732">Signal</keyword>
<proteinExistence type="predicted"/>
<reference evidence="2 3" key="1">
    <citation type="submission" date="2016-01" db="EMBL/GenBank/DDBJ databases">
        <authorList>
            <person name="Peeters C."/>
        </authorList>
    </citation>
    <scope>NUCLEOTIDE SEQUENCE [LARGE SCALE GENOMIC DNA]</scope>
    <source>
        <strain evidence="2">LMG 29315</strain>
    </source>
</reference>
<feature type="chain" id="PRO_5025054949" evidence="1">
    <location>
        <begin position="29"/>
        <end position="237"/>
    </location>
</feature>
<keyword evidence="2" id="KW-0449">Lipoprotein</keyword>
<dbReference type="AlphaFoldDB" id="A0A658R1S9"/>
<organism evidence="2 3">
    <name type="scientific">Caballeronia concitans</name>
    <dbReference type="NCBI Taxonomy" id="1777133"/>
    <lineage>
        <taxon>Bacteria</taxon>
        <taxon>Pseudomonadati</taxon>
        <taxon>Pseudomonadota</taxon>
        <taxon>Betaproteobacteria</taxon>
        <taxon>Burkholderiales</taxon>
        <taxon>Burkholderiaceae</taxon>
        <taxon>Caballeronia</taxon>
    </lineage>
</organism>
<dbReference type="OrthoDB" id="9008626at2"/>
<evidence type="ECO:0000313" key="2">
    <source>
        <dbReference type="EMBL" id="SAL40559.1"/>
    </source>
</evidence>
<name>A0A658R1S9_9BURK</name>
<accession>A0A658R1S9</accession>
<dbReference type="PROSITE" id="PS51257">
    <property type="entry name" value="PROKAR_LIPOPROTEIN"/>
    <property type="match status" value="1"/>
</dbReference>
<evidence type="ECO:0000313" key="3">
    <source>
        <dbReference type="Proteomes" id="UP000198263"/>
    </source>
</evidence>
<dbReference type="EMBL" id="FCNV02000010">
    <property type="protein sequence ID" value="SAL40559.1"/>
    <property type="molecule type" value="Genomic_DNA"/>
</dbReference>
<protein>
    <submittedName>
        <fullName evidence="2">Putative lipoprotein</fullName>
    </submittedName>
</protein>
<evidence type="ECO:0000256" key="1">
    <source>
        <dbReference type="SAM" id="SignalP"/>
    </source>
</evidence>
<feature type="signal peptide" evidence="1">
    <location>
        <begin position="1"/>
        <end position="28"/>
    </location>
</feature>
<gene>
    <name evidence="2" type="ORF">AWB72_04253</name>
</gene>
<comment type="caution">
    <text evidence="2">The sequence shown here is derived from an EMBL/GenBank/DDBJ whole genome shotgun (WGS) entry which is preliminary data.</text>
</comment>
<sequence>MKLFCLRARRAFCLGSIAVAINVLTACGGDSGSSPSGNINGTAAIGAPLGGAAIQATCKNGSGTTTANAAGVYSVTFRFDGPCTLTATSGSVVIHSVAAGPGTYNLTPLTELLVAYLAAQLGTTVNGLLTGIQNNTSFQSALSNRTVLTNAEAAVAQIIKKLYGVNLSSTAFLSTAFVTGQPGIDADLDKFASMGAIDATGKPSTALLNAAIAAGAAAPIRGTGGNPTGGTGGTGAT</sequence>